<feature type="region of interest" description="Disordered" evidence="1">
    <location>
        <begin position="50"/>
        <end position="73"/>
    </location>
</feature>
<comment type="caution">
    <text evidence="2">The sequence shown here is derived from an EMBL/GenBank/DDBJ whole genome shotgun (WGS) entry which is preliminary data.</text>
</comment>
<dbReference type="Proteomes" id="UP000310200">
    <property type="component" value="Unassembled WGS sequence"/>
</dbReference>
<accession>A0A4S2KGC0</accession>
<keyword evidence="3" id="KW-1185">Reference proteome</keyword>
<protein>
    <submittedName>
        <fullName evidence="2">Uncharacterized protein</fullName>
    </submittedName>
</protein>
<sequence>MDNKITFLSYCQQHGFIFIKLSSELCMPLVRIGPPVARWVHFRAGTGERDTLVGGNEKDGEGEEDEGGWLIQG</sequence>
<evidence type="ECO:0000313" key="2">
    <source>
        <dbReference type="EMBL" id="TGZ46827.1"/>
    </source>
</evidence>
<gene>
    <name evidence="2" type="ORF">DBV15_02569</name>
</gene>
<proteinExistence type="predicted"/>
<organism evidence="2 3">
    <name type="scientific">Temnothorax longispinosus</name>
    <dbReference type="NCBI Taxonomy" id="300112"/>
    <lineage>
        <taxon>Eukaryota</taxon>
        <taxon>Metazoa</taxon>
        <taxon>Ecdysozoa</taxon>
        <taxon>Arthropoda</taxon>
        <taxon>Hexapoda</taxon>
        <taxon>Insecta</taxon>
        <taxon>Pterygota</taxon>
        <taxon>Neoptera</taxon>
        <taxon>Endopterygota</taxon>
        <taxon>Hymenoptera</taxon>
        <taxon>Apocrita</taxon>
        <taxon>Aculeata</taxon>
        <taxon>Formicoidea</taxon>
        <taxon>Formicidae</taxon>
        <taxon>Myrmicinae</taxon>
        <taxon>Temnothorax</taxon>
    </lineage>
</organism>
<feature type="compositionally biased region" description="Basic and acidic residues" evidence="1">
    <location>
        <begin position="50"/>
        <end position="59"/>
    </location>
</feature>
<reference evidence="2 3" key="1">
    <citation type="journal article" date="2019" name="Philos. Trans. R. Soc. Lond., B, Biol. Sci.">
        <title>Ant behaviour and brain gene expression of defending hosts depend on the ecological success of the intruding social parasite.</title>
        <authorList>
            <person name="Kaur R."/>
            <person name="Stoldt M."/>
            <person name="Jongepier E."/>
            <person name="Feldmeyer B."/>
            <person name="Menzel F."/>
            <person name="Bornberg-Bauer E."/>
            <person name="Foitzik S."/>
        </authorList>
    </citation>
    <scope>NUCLEOTIDE SEQUENCE [LARGE SCALE GENOMIC DNA]</scope>
    <source>
        <tissue evidence="2">Whole body</tissue>
    </source>
</reference>
<name>A0A4S2KGC0_9HYME</name>
<evidence type="ECO:0000313" key="3">
    <source>
        <dbReference type="Proteomes" id="UP000310200"/>
    </source>
</evidence>
<evidence type="ECO:0000256" key="1">
    <source>
        <dbReference type="SAM" id="MobiDB-lite"/>
    </source>
</evidence>
<dbReference type="AlphaFoldDB" id="A0A4S2KGC0"/>
<dbReference type="EMBL" id="QBLH01002806">
    <property type="protein sequence ID" value="TGZ46827.1"/>
    <property type="molecule type" value="Genomic_DNA"/>
</dbReference>